<dbReference type="Proteomes" id="UP000070089">
    <property type="component" value="Unassembled WGS sequence"/>
</dbReference>
<reference evidence="1 2" key="1">
    <citation type="journal article" date="2015" name="Mol. Biochem. Parasitol.">
        <title>Identification of polymorphic genes for use in assemblage B genotyping assays through comparative genomics of multiple assemblage B Giardia duodenalis isolates.</title>
        <authorList>
            <person name="Wielinga C."/>
            <person name="Thompson R.C."/>
            <person name="Monis P."/>
            <person name="Ryan U."/>
        </authorList>
    </citation>
    <scope>NUCLEOTIDE SEQUENCE [LARGE SCALE GENOMIC DNA]</scope>
    <source>
        <strain evidence="1 2">BAH15c1</strain>
    </source>
</reference>
<comment type="caution">
    <text evidence="1">The sequence shown here is derived from an EMBL/GenBank/DDBJ whole genome shotgun (WGS) entry which is preliminary data.</text>
</comment>
<gene>
    <name evidence="1" type="ORF">QR46_4176</name>
</gene>
<sequence>MGDRNLDWNRTTIPLPFIWSDMEAAIYELSESFLPVDLSISHLTLDRSSFLSLFESELNTDEAKRKYDSLLPERPGPCTLTVSPLPAKRVHVSSLLVENKSGAFEPYPERSILPSHVVFSRLEQALQRPPENSKTIFQAALFYILGLHINYVLPLPLDPDTIIKRSLLLFVYNNGSLFKQILKRFNFLANDCVVSLSDLKAESTQNASKQLPPPLTHCIQVLHLVLTSLNLKGITIFEHTLYERVDNSVDYSPYLHTFESFIKILIHPLARLLSKLIQADTSQHNNTFNNAIARCVASCRPVTLLRQALILLLGTLGDHKQAKKCRSIRKMALEEQHSAGSCAIKTVKRLPPPRFRGYVNPTSSSIMALLKFFEGSFKPKDTPFSSGNISPYADKCITDQLTECANIITTFNARQPNRRRPGLFPGLTEEYTNRRDEASLSLFQLLPKPDVRIGLLSLADLHGGYMAMRYSCDARESIISRSQETSVGGRNDLDGGYDAELERTLGNVVITNDYRMYLNRVKRGLTTSFPFSGRPVAKGNLHYFEKCIEKVLSFNYNEEKFRSIKYHELINIFTYALPLDIQRAMLVTISNEADCILEHQFYYLIQEVDMLVFLSSLLRLALCGVPHMLETVLSAKINSSMTKDAEKGSFSNNTPSSTRHIRESVLKNCLHILLLLQAKARQIHPSVGLFISSVIQQCNEQGCGLDAIIATMCLPAAAYILGADTRTSAIGTCLFLPSQAGPDGKDVLTLDERVADANEFLQAKPNKQNTSSDSVIDPLKPLASIASGRRLFCLLTASRCFYGYISHSVSRAQEALALYSKVSANYISYILQSSNTTANQGSSIANTSQNLPDNLSQTTVFNRGALQRKIGAAVQSVQGGVSKPPPMVYIPNNLANLMEFLRGDNSTNNPANINTAGTLTCNFPGYQLSKINNISSIIVLLKIAKHILPFAAGDYSRIYGVFELQGLPAFREYLTKLIYQLSISPCSEDSWRWTRDVVAKNAAIFAEFERTALVTFTEKYLLPNYHPSLVHYKWIYESGLSDTTEQYAAEEIIALAQLHAGWPCNRI</sequence>
<evidence type="ECO:0000313" key="2">
    <source>
        <dbReference type="Proteomes" id="UP000070089"/>
    </source>
</evidence>
<name>A0A132NPF0_GIAIN</name>
<evidence type="ECO:0000313" key="1">
    <source>
        <dbReference type="EMBL" id="KWX11871.1"/>
    </source>
</evidence>
<dbReference type="OrthoDB" id="10350933at2759"/>
<dbReference type="EMBL" id="JXTI01000151">
    <property type="protein sequence ID" value="KWX11871.1"/>
    <property type="molecule type" value="Genomic_DNA"/>
</dbReference>
<dbReference type="AlphaFoldDB" id="A0A132NPF0"/>
<protein>
    <submittedName>
        <fullName evidence="1">Uncharacterized protein</fullName>
    </submittedName>
</protein>
<organism evidence="1 2">
    <name type="scientific">Giardia duodenalis assemblage B</name>
    <dbReference type="NCBI Taxonomy" id="1394984"/>
    <lineage>
        <taxon>Eukaryota</taxon>
        <taxon>Metamonada</taxon>
        <taxon>Diplomonadida</taxon>
        <taxon>Hexamitidae</taxon>
        <taxon>Giardiinae</taxon>
        <taxon>Giardia</taxon>
    </lineage>
</organism>
<accession>A0A132NPF0</accession>
<dbReference type="VEuPathDB" id="GiardiaDB:QR46_4176"/>
<proteinExistence type="predicted"/>